<accession>A0A6P1P4W2</accession>
<reference evidence="2 3" key="1">
    <citation type="submission" date="2020-01" db="EMBL/GenBank/DDBJ databases">
        <authorList>
            <person name="Kim M."/>
        </authorList>
    </citation>
    <scope>NUCLEOTIDE SEQUENCE [LARGE SCALE GENOMIC DNA]</scope>
    <source>
        <strain evidence="2 3">BT10</strain>
    </source>
</reference>
<name>A0A6P1P4W2_9BACT</name>
<dbReference type="KEGG" id="nib:GU926_16830"/>
<gene>
    <name evidence="2" type="ORF">GU926_16830</name>
</gene>
<evidence type="ECO:0000259" key="1">
    <source>
        <dbReference type="Pfam" id="PF18962"/>
    </source>
</evidence>
<keyword evidence="3" id="KW-1185">Reference proteome</keyword>
<proteinExistence type="predicted"/>
<protein>
    <submittedName>
        <fullName evidence="2">T9SS type A sorting domain-containing protein</fullName>
    </submittedName>
</protein>
<dbReference type="InterPro" id="IPR026444">
    <property type="entry name" value="Secre_tail"/>
</dbReference>
<evidence type="ECO:0000313" key="2">
    <source>
        <dbReference type="EMBL" id="QHL89487.1"/>
    </source>
</evidence>
<evidence type="ECO:0000313" key="3">
    <source>
        <dbReference type="Proteomes" id="UP000464214"/>
    </source>
</evidence>
<dbReference type="Pfam" id="PF18962">
    <property type="entry name" value="Por_Secre_tail"/>
    <property type="match status" value="1"/>
</dbReference>
<dbReference type="Proteomes" id="UP000464214">
    <property type="component" value="Chromosome"/>
</dbReference>
<dbReference type="AlphaFoldDB" id="A0A6P1P4W2"/>
<dbReference type="NCBIfam" id="TIGR04183">
    <property type="entry name" value="Por_Secre_tail"/>
    <property type="match status" value="1"/>
</dbReference>
<sequence length="146" mass="16278">MDFGISTALNLPSYNPNAKKYSPFLHVTSKKNKSFAIKPSVRNVAAYKARLNRTVSASLKEQKVVPSLSAYPNPSNRIINFSLNPVGDDNYKVRISNTIGKVIRTYEVGQQSSLPPVDLSELPAGIYFYSLLVNDKMVETKRLILQ</sequence>
<organism evidence="2 3">
    <name type="scientific">Nibribacter ruber</name>
    <dbReference type="NCBI Taxonomy" id="2698458"/>
    <lineage>
        <taxon>Bacteria</taxon>
        <taxon>Pseudomonadati</taxon>
        <taxon>Bacteroidota</taxon>
        <taxon>Cytophagia</taxon>
        <taxon>Cytophagales</taxon>
        <taxon>Hymenobacteraceae</taxon>
        <taxon>Nibribacter</taxon>
    </lineage>
</organism>
<dbReference type="EMBL" id="CP047897">
    <property type="protein sequence ID" value="QHL89487.1"/>
    <property type="molecule type" value="Genomic_DNA"/>
</dbReference>
<feature type="domain" description="Secretion system C-terminal sorting" evidence="1">
    <location>
        <begin position="71"/>
        <end position="144"/>
    </location>
</feature>